<dbReference type="GO" id="GO:0016020">
    <property type="term" value="C:membrane"/>
    <property type="evidence" value="ECO:0007669"/>
    <property type="project" value="UniProtKB-SubCell"/>
</dbReference>
<dbReference type="Pfam" id="PF02535">
    <property type="entry name" value="Zip"/>
    <property type="match status" value="1"/>
</dbReference>
<dbReference type="Proteomes" id="UP000176221">
    <property type="component" value="Unassembled WGS sequence"/>
</dbReference>
<accession>A0A1G2NFL7</accession>
<keyword evidence="4 5" id="KW-0472">Membrane</keyword>
<dbReference type="AlphaFoldDB" id="A0A1G2NFL7"/>
<evidence type="ECO:0000256" key="3">
    <source>
        <dbReference type="ARBA" id="ARBA00022989"/>
    </source>
</evidence>
<protein>
    <recommendedName>
        <fullName evidence="8">ZIP family metal transporter</fullName>
    </recommendedName>
</protein>
<gene>
    <name evidence="6" type="ORF">A2928_04575</name>
</gene>
<dbReference type="GO" id="GO:0005385">
    <property type="term" value="F:zinc ion transmembrane transporter activity"/>
    <property type="evidence" value="ECO:0007669"/>
    <property type="project" value="TreeGrafter"/>
</dbReference>
<sequence length="271" mass="28977">MEAINYVLYDYLTLIVYVYTFIAVLAVSLISLAGIFTLSLAHRTLQRTVFFLVSVSVGALFADVFFHILPESFEATAPAIVSTLVILGILIFFVLEKFLSWKHEHGKVEESGDTLHLHDHAVKPVGTMVLVSDALHNMIDGVIIAASFAVNPAVGIASTVAILLHELPHEIADYGLLIHAGFTKKRALFFNFVSALTAFLGAALVFLLGAAVETATSYLLPIAAGGFIYIAGSDLVPELQKNTGLKASAVQLLGILLGVVAIALLTLVEMA</sequence>
<evidence type="ECO:0000256" key="4">
    <source>
        <dbReference type="ARBA" id="ARBA00023136"/>
    </source>
</evidence>
<keyword evidence="2 5" id="KW-0812">Transmembrane</keyword>
<organism evidence="6 7">
    <name type="scientific">Candidatus Taylorbacteria bacterium RIFCSPLOWO2_01_FULL_45_15b</name>
    <dbReference type="NCBI Taxonomy" id="1802319"/>
    <lineage>
        <taxon>Bacteria</taxon>
        <taxon>Candidatus Tayloriibacteriota</taxon>
    </lineage>
</organism>
<feature type="transmembrane region" description="Helical" evidence="5">
    <location>
        <begin position="49"/>
        <end position="69"/>
    </location>
</feature>
<evidence type="ECO:0000256" key="1">
    <source>
        <dbReference type="ARBA" id="ARBA00004141"/>
    </source>
</evidence>
<proteinExistence type="predicted"/>
<dbReference type="PANTHER" id="PTHR16950:SF16">
    <property type="entry name" value="ZINC TRANSPORTER ZIP13"/>
    <property type="match status" value="1"/>
</dbReference>
<feature type="transmembrane region" description="Helical" evidence="5">
    <location>
        <begin position="14"/>
        <end position="37"/>
    </location>
</feature>
<feature type="transmembrane region" description="Helical" evidence="5">
    <location>
        <begin position="218"/>
        <end position="237"/>
    </location>
</feature>
<evidence type="ECO:0000313" key="6">
    <source>
        <dbReference type="EMBL" id="OHA34132.1"/>
    </source>
</evidence>
<dbReference type="PANTHER" id="PTHR16950">
    <property type="entry name" value="ZINC TRANSPORTER SLC39A7 HISTIDINE-RICH MEMBRANE PROTEIN KE4"/>
    <property type="match status" value="1"/>
</dbReference>
<keyword evidence="3 5" id="KW-1133">Transmembrane helix</keyword>
<comment type="caution">
    <text evidence="6">The sequence shown here is derived from an EMBL/GenBank/DDBJ whole genome shotgun (WGS) entry which is preliminary data.</text>
</comment>
<dbReference type="InterPro" id="IPR003689">
    <property type="entry name" value="ZIP"/>
</dbReference>
<dbReference type="EMBL" id="MHRX01000016">
    <property type="protein sequence ID" value="OHA34132.1"/>
    <property type="molecule type" value="Genomic_DNA"/>
</dbReference>
<feature type="transmembrane region" description="Helical" evidence="5">
    <location>
        <begin position="75"/>
        <end position="95"/>
    </location>
</feature>
<evidence type="ECO:0000256" key="2">
    <source>
        <dbReference type="ARBA" id="ARBA00022692"/>
    </source>
</evidence>
<feature type="transmembrane region" description="Helical" evidence="5">
    <location>
        <begin position="188"/>
        <end position="212"/>
    </location>
</feature>
<evidence type="ECO:0008006" key="8">
    <source>
        <dbReference type="Google" id="ProtNLM"/>
    </source>
</evidence>
<name>A0A1G2NFL7_9BACT</name>
<evidence type="ECO:0000256" key="5">
    <source>
        <dbReference type="SAM" id="Phobius"/>
    </source>
</evidence>
<reference evidence="6 7" key="1">
    <citation type="journal article" date="2016" name="Nat. Commun.">
        <title>Thousands of microbial genomes shed light on interconnected biogeochemical processes in an aquifer system.</title>
        <authorList>
            <person name="Anantharaman K."/>
            <person name="Brown C.T."/>
            <person name="Hug L.A."/>
            <person name="Sharon I."/>
            <person name="Castelle C.J."/>
            <person name="Probst A.J."/>
            <person name="Thomas B.C."/>
            <person name="Singh A."/>
            <person name="Wilkins M.J."/>
            <person name="Karaoz U."/>
            <person name="Brodie E.L."/>
            <person name="Williams K.H."/>
            <person name="Hubbard S.S."/>
            <person name="Banfield J.F."/>
        </authorList>
    </citation>
    <scope>NUCLEOTIDE SEQUENCE [LARGE SCALE GENOMIC DNA]</scope>
</reference>
<dbReference type="GO" id="GO:0006882">
    <property type="term" value="P:intracellular zinc ion homeostasis"/>
    <property type="evidence" value="ECO:0007669"/>
    <property type="project" value="TreeGrafter"/>
</dbReference>
<comment type="subcellular location">
    <subcellularLocation>
        <location evidence="1">Membrane</location>
        <topology evidence="1">Multi-pass membrane protein</topology>
    </subcellularLocation>
</comment>
<feature type="transmembrane region" description="Helical" evidence="5">
    <location>
        <begin position="249"/>
        <end position="268"/>
    </location>
</feature>
<dbReference type="STRING" id="1802319.A2928_04575"/>
<evidence type="ECO:0000313" key="7">
    <source>
        <dbReference type="Proteomes" id="UP000176221"/>
    </source>
</evidence>